<dbReference type="InterPro" id="IPR000073">
    <property type="entry name" value="AB_hydrolase_1"/>
</dbReference>
<accession>A0ABU8NHL6</accession>
<dbReference type="PANTHER" id="PTHR43265:SF1">
    <property type="entry name" value="ESTERASE ESTD"/>
    <property type="match status" value="1"/>
</dbReference>
<proteinExistence type="predicted"/>
<protein>
    <submittedName>
        <fullName evidence="2">Alpha/beta fold hydrolase</fullName>
    </submittedName>
</protein>
<dbReference type="SUPFAM" id="SSF53474">
    <property type="entry name" value="alpha/beta-Hydrolases"/>
    <property type="match status" value="1"/>
</dbReference>
<evidence type="ECO:0000313" key="3">
    <source>
        <dbReference type="Proteomes" id="UP001378956"/>
    </source>
</evidence>
<dbReference type="Pfam" id="PF00561">
    <property type="entry name" value="Abhydrolase_1"/>
    <property type="match status" value="1"/>
</dbReference>
<comment type="caution">
    <text evidence="2">The sequence shown here is derived from an EMBL/GenBank/DDBJ whole genome shotgun (WGS) entry which is preliminary data.</text>
</comment>
<gene>
    <name evidence="2" type="ORF">WAE58_04780</name>
</gene>
<dbReference type="InterPro" id="IPR053145">
    <property type="entry name" value="AB_hydrolase_Est10"/>
</dbReference>
<name>A0ABU8NHL6_9SPHI</name>
<sequence>MLLVAVGDLSFSTKGFAQSTFKADSVVFSGATTGLQYGATITLPQDNRRKHTAVIIVSGTGQQDRDGTMAGHKIFAAIAGYLSQNGIVVLRVDDRGVGKSTGNYIEATTADFAADIQESFAYLSAREDVDPGKIGVLGHSEGGASCAIAASREPKIAFLISMAGLCLDGYQALMTQNRDLVNNAPISGLDKQRYHNINKLMFQTVRLYADSANLAQRLNAVYDEWKKNDDVLVKKEKIEFDHFRFPIYSYAKQATTAWYRYFIKYDPAPVLAKVRIPVLALNGDKDLMVSHKEHLANWKRLPGGGSNKDVTTYVLPGLNHLFLPCQKCTVQEYPTITQPVSVQALRIITDWINKRF</sequence>
<keyword evidence="2" id="KW-0378">Hydrolase</keyword>
<reference evidence="2 3" key="1">
    <citation type="submission" date="2024-03" db="EMBL/GenBank/DDBJ databases">
        <title>Sequence of Lycoming College Course Isolates.</title>
        <authorList>
            <person name="Plotts O."/>
            <person name="Newman J."/>
        </authorList>
    </citation>
    <scope>NUCLEOTIDE SEQUENCE [LARGE SCALE GENOMIC DNA]</scope>
    <source>
        <strain evidence="2 3">CJB-3</strain>
    </source>
</reference>
<evidence type="ECO:0000259" key="1">
    <source>
        <dbReference type="Pfam" id="PF00561"/>
    </source>
</evidence>
<evidence type="ECO:0000313" key="2">
    <source>
        <dbReference type="EMBL" id="MEJ2901723.1"/>
    </source>
</evidence>
<dbReference type="EMBL" id="JBBEUB010000001">
    <property type="protein sequence ID" value="MEJ2901723.1"/>
    <property type="molecule type" value="Genomic_DNA"/>
</dbReference>
<dbReference type="RefSeq" id="WP_337715585.1">
    <property type="nucleotide sequence ID" value="NZ_JBBEUB010000001.1"/>
</dbReference>
<dbReference type="PANTHER" id="PTHR43265">
    <property type="entry name" value="ESTERASE ESTD"/>
    <property type="match status" value="1"/>
</dbReference>
<dbReference type="GO" id="GO:0016787">
    <property type="term" value="F:hydrolase activity"/>
    <property type="evidence" value="ECO:0007669"/>
    <property type="project" value="UniProtKB-KW"/>
</dbReference>
<dbReference type="Proteomes" id="UP001378956">
    <property type="component" value="Unassembled WGS sequence"/>
</dbReference>
<dbReference type="Gene3D" id="3.40.50.1820">
    <property type="entry name" value="alpha/beta hydrolase"/>
    <property type="match status" value="1"/>
</dbReference>
<organism evidence="2 3">
    <name type="scientific">Pedobacter panaciterrae</name>
    <dbReference type="NCBI Taxonomy" id="363849"/>
    <lineage>
        <taxon>Bacteria</taxon>
        <taxon>Pseudomonadati</taxon>
        <taxon>Bacteroidota</taxon>
        <taxon>Sphingobacteriia</taxon>
        <taxon>Sphingobacteriales</taxon>
        <taxon>Sphingobacteriaceae</taxon>
        <taxon>Pedobacter</taxon>
    </lineage>
</organism>
<dbReference type="InterPro" id="IPR029058">
    <property type="entry name" value="AB_hydrolase_fold"/>
</dbReference>
<keyword evidence="3" id="KW-1185">Reference proteome</keyword>
<feature type="domain" description="AB hydrolase-1" evidence="1">
    <location>
        <begin position="54"/>
        <end position="322"/>
    </location>
</feature>